<name>A0A3E4LWG7_9FIRM</name>
<organism evidence="1 3">
    <name type="scientific">[Ruminococcus] lactaris</name>
    <dbReference type="NCBI Taxonomy" id="46228"/>
    <lineage>
        <taxon>Bacteria</taxon>
        <taxon>Bacillati</taxon>
        <taxon>Bacillota</taxon>
        <taxon>Clostridia</taxon>
        <taxon>Lachnospirales</taxon>
        <taxon>Lachnospiraceae</taxon>
        <taxon>Mediterraneibacter</taxon>
    </lineage>
</organism>
<evidence type="ECO:0000313" key="4">
    <source>
        <dbReference type="Proteomes" id="UP000285832"/>
    </source>
</evidence>
<gene>
    <name evidence="2" type="ORF">DW116_09460</name>
    <name evidence="1" type="ORF">DXD17_03695</name>
</gene>
<dbReference type="EMBL" id="QSQN01000007">
    <property type="protein sequence ID" value="RGK41615.1"/>
    <property type="molecule type" value="Genomic_DNA"/>
</dbReference>
<dbReference type="GeneID" id="77333284"/>
<dbReference type="Gene3D" id="1.10.10.1150">
    <property type="entry name" value="Coenzyme PQQ synthesis protein D (PqqD)"/>
    <property type="match status" value="1"/>
</dbReference>
<evidence type="ECO:0000313" key="2">
    <source>
        <dbReference type="EMBL" id="RHJ60421.1"/>
    </source>
</evidence>
<dbReference type="RefSeq" id="WP_005612083.1">
    <property type="nucleotide sequence ID" value="NZ_CABKOA010000010.1"/>
</dbReference>
<evidence type="ECO:0000313" key="1">
    <source>
        <dbReference type="EMBL" id="RGK41615.1"/>
    </source>
</evidence>
<dbReference type="Proteomes" id="UP000260793">
    <property type="component" value="Unassembled WGS sequence"/>
</dbReference>
<proteinExistence type="predicted"/>
<protein>
    <submittedName>
        <fullName evidence="1">PqqD family protein</fullName>
    </submittedName>
</protein>
<dbReference type="EMBL" id="QRMI01000023">
    <property type="protein sequence ID" value="RHJ60421.1"/>
    <property type="molecule type" value="Genomic_DNA"/>
</dbReference>
<accession>A0A3E4LWG7</accession>
<reference evidence="3 4" key="1">
    <citation type="submission" date="2018-08" db="EMBL/GenBank/DDBJ databases">
        <title>A genome reference for cultivated species of the human gut microbiota.</title>
        <authorList>
            <person name="Zou Y."/>
            <person name="Xue W."/>
            <person name="Luo G."/>
        </authorList>
    </citation>
    <scope>NUCLEOTIDE SEQUENCE [LARGE SCALE GENOMIC DNA]</scope>
    <source>
        <strain evidence="2 4">AM09-9</strain>
        <strain evidence="1 3">TF11-7</strain>
    </source>
</reference>
<dbReference type="InterPro" id="IPR008792">
    <property type="entry name" value="PQQD"/>
</dbReference>
<dbReference type="Pfam" id="PF05402">
    <property type="entry name" value="PqqD"/>
    <property type="match status" value="1"/>
</dbReference>
<comment type="caution">
    <text evidence="1">The sequence shown here is derived from an EMBL/GenBank/DDBJ whole genome shotgun (WGS) entry which is preliminary data.</text>
</comment>
<dbReference type="AlphaFoldDB" id="A0A3E4LWG7"/>
<evidence type="ECO:0000313" key="3">
    <source>
        <dbReference type="Proteomes" id="UP000260793"/>
    </source>
</evidence>
<dbReference type="Proteomes" id="UP000285832">
    <property type="component" value="Unassembled WGS sequence"/>
</dbReference>
<dbReference type="InterPro" id="IPR041881">
    <property type="entry name" value="PqqD_sf"/>
</dbReference>
<sequence length="88" mass="10072">MKIKEGYILDEIGDQKVAISLKCGENDFSEMIKLNEIGAFLWEKLSEEIEEEKLVEAVTEAYDIDSATARKDIRSFTETLEKNGILER</sequence>